<dbReference type="Gene3D" id="3.30.200.20">
    <property type="entry name" value="Phosphorylase Kinase, domain 1"/>
    <property type="match status" value="1"/>
</dbReference>
<feature type="compositionally biased region" description="Polar residues" evidence="1">
    <location>
        <begin position="14"/>
        <end position="27"/>
    </location>
</feature>
<dbReference type="GO" id="GO:0004674">
    <property type="term" value="F:protein serine/threonine kinase activity"/>
    <property type="evidence" value="ECO:0007669"/>
    <property type="project" value="TreeGrafter"/>
</dbReference>
<dbReference type="Proteomes" id="UP000722791">
    <property type="component" value="Unassembled WGS sequence"/>
</dbReference>
<accession>A0A8J4LW70</accession>
<dbReference type="InterPro" id="IPR001245">
    <property type="entry name" value="Ser-Thr/Tyr_kinase_cat_dom"/>
</dbReference>
<reference evidence="4" key="1">
    <citation type="journal article" date="2021" name="Proc. Natl. Acad. Sci. U.S.A.">
        <title>Three genomes in the algal genus Volvox reveal the fate of a haploid sex-determining region after a transition to homothallism.</title>
        <authorList>
            <person name="Yamamoto K."/>
            <person name="Hamaji T."/>
            <person name="Kawai-Toyooka H."/>
            <person name="Matsuzaki R."/>
            <person name="Takahashi F."/>
            <person name="Nishimura Y."/>
            <person name="Kawachi M."/>
            <person name="Noguchi H."/>
            <person name="Minakuchi Y."/>
            <person name="Umen J.G."/>
            <person name="Toyoda A."/>
            <person name="Nozaki H."/>
        </authorList>
    </citation>
    <scope>NUCLEOTIDE SEQUENCE</scope>
    <source>
        <strain evidence="4">NIES-3785</strain>
        <strain evidence="3">NIES-3786</strain>
    </source>
</reference>
<dbReference type="AlphaFoldDB" id="A0A8J4LW70"/>
<evidence type="ECO:0000313" key="4">
    <source>
        <dbReference type="EMBL" id="GIM12009.1"/>
    </source>
</evidence>
<comment type="caution">
    <text evidence="4">The sequence shown here is derived from an EMBL/GenBank/DDBJ whole genome shotgun (WGS) entry which is preliminary data.</text>
</comment>
<dbReference type="InterPro" id="IPR000719">
    <property type="entry name" value="Prot_kinase_dom"/>
</dbReference>
<dbReference type="Pfam" id="PF07714">
    <property type="entry name" value="PK_Tyr_Ser-Thr"/>
    <property type="match status" value="2"/>
</dbReference>
<evidence type="ECO:0000313" key="3">
    <source>
        <dbReference type="EMBL" id="GIL92970.1"/>
    </source>
</evidence>
<dbReference type="PROSITE" id="PS50011">
    <property type="entry name" value="PROTEIN_KINASE_DOM"/>
    <property type="match status" value="1"/>
</dbReference>
<feature type="region of interest" description="Disordered" evidence="1">
    <location>
        <begin position="460"/>
        <end position="492"/>
    </location>
</feature>
<proteinExistence type="predicted"/>
<dbReference type="SUPFAM" id="SSF56112">
    <property type="entry name" value="Protein kinase-like (PK-like)"/>
    <property type="match status" value="1"/>
</dbReference>
<evidence type="ECO:0000313" key="6">
    <source>
        <dbReference type="Proteomes" id="UP000747110"/>
    </source>
</evidence>
<dbReference type="InterPro" id="IPR011009">
    <property type="entry name" value="Kinase-like_dom_sf"/>
</dbReference>
<feature type="domain" description="Protein kinase" evidence="2">
    <location>
        <begin position="557"/>
        <end position="1021"/>
    </location>
</feature>
<dbReference type="Gene3D" id="1.10.510.10">
    <property type="entry name" value="Transferase(Phosphotransferase) domain 1"/>
    <property type="match status" value="1"/>
</dbReference>
<name>A0A8J4LW70_9CHLO</name>
<dbReference type="EMBL" id="BNCP01000086">
    <property type="protein sequence ID" value="GIL92970.1"/>
    <property type="molecule type" value="Genomic_DNA"/>
</dbReference>
<dbReference type="EMBL" id="BNCQ01000041">
    <property type="protein sequence ID" value="GIM12009.1"/>
    <property type="molecule type" value="Genomic_DNA"/>
</dbReference>
<feature type="region of interest" description="Disordered" evidence="1">
    <location>
        <begin position="646"/>
        <end position="720"/>
    </location>
</feature>
<dbReference type="OrthoDB" id="4062651at2759"/>
<feature type="compositionally biased region" description="Polar residues" evidence="1">
    <location>
        <begin position="460"/>
        <end position="478"/>
    </location>
</feature>
<dbReference type="GO" id="GO:0005524">
    <property type="term" value="F:ATP binding"/>
    <property type="evidence" value="ECO:0007669"/>
    <property type="project" value="InterPro"/>
</dbReference>
<dbReference type="PROSITE" id="PS00108">
    <property type="entry name" value="PROTEIN_KINASE_ST"/>
    <property type="match status" value="1"/>
</dbReference>
<organism evidence="4 5">
    <name type="scientific">Volvox reticuliferus</name>
    <dbReference type="NCBI Taxonomy" id="1737510"/>
    <lineage>
        <taxon>Eukaryota</taxon>
        <taxon>Viridiplantae</taxon>
        <taxon>Chlorophyta</taxon>
        <taxon>core chlorophytes</taxon>
        <taxon>Chlorophyceae</taxon>
        <taxon>CS clade</taxon>
        <taxon>Chlamydomonadales</taxon>
        <taxon>Volvocaceae</taxon>
        <taxon>Volvox</taxon>
    </lineage>
</organism>
<dbReference type="InterPro" id="IPR051681">
    <property type="entry name" value="Ser/Thr_Kinases-Pseudokinases"/>
</dbReference>
<dbReference type="PANTHER" id="PTHR44329">
    <property type="entry name" value="SERINE/THREONINE-PROTEIN KINASE TNNI3K-RELATED"/>
    <property type="match status" value="1"/>
</dbReference>
<dbReference type="PANTHER" id="PTHR44329:SF214">
    <property type="entry name" value="PROTEIN KINASE DOMAIN-CONTAINING PROTEIN"/>
    <property type="match status" value="1"/>
</dbReference>
<dbReference type="InterPro" id="IPR008271">
    <property type="entry name" value="Ser/Thr_kinase_AS"/>
</dbReference>
<sequence length="1029" mass="108059">MGCASSAARADEQASASVKKQEPTTSKDQVELKSTGPSLQETAFALGLTKLINEAASGAKPKDAWVILYKCTDLICSTFGIKTCSIVLYTSTGLSCKLTCNSGSVLNELVLQHPDLLPAETLGFTTSATANQETVCVKAGDELWDSLCRESYADFHLLTGSRGACTALAVLPLCGGPKCPGALLLGHTDQLAWTLQQSWLTMLAPLLGLYVSETCLVRKLSIVEKLVDAASLSALAYAVTTDLGEIFEWCHREDVEARLVVLGQEAETATVYCKVPVTALVDDRNSMRSGLSSSLARSGPNALLEDGLVGTHMCLDNTLTKRCLNGRQRLLFVADVMQALKLYGEPWKDIFFDNAVVLAPSWVLAAPLILEGKKLGAVLWLSSCRVNSDVLMRTASTCASPIIHAITRAVAMHQLYAAAGSGPVAMVGGGLLGDSAYSKGTLVGGGGPFTSQHGVSSFTALSSRQSSTLSRGRTQRLGTGTPEEGLAGRGSNDHDMIVGDLDVGGSRPGVAVPDIPVKYILRHSPSTSALMRMYKSTIAQRAPAVDEDRITGSIHEIRILSKAGEGAFGSVYVGRWRNIVVAVKIIKDTCGTRSLKTAWELAVNKSLSHPSIVTVHAILTDVHLQRTSTRILRFVPSTLESQQVAAAAASTGPGSPSQTAFAFAPSPRLSNPDGGAGNGSVTPRSHTGTGSTSAGGGAAAPAAPVLPPLATTPSCPLPGKDSAPEALATLGGGAITVAAAAAAAAAATAGGTGGLEHSALPGNAAPVSPPPVFGRTSAGSTGGLPSVALLKPTKPLAPKVHAILMEYCNLGGLHKYIDNRMFFKDRTMPEKGSDAARGVAPLPPESVHMDFILATLSEVASALQYLHTQGFVHCDLKPENVLLKEANNRRGFTAKLADFGLSELRSPDGQVVGDLGGTVTHVAPESVLHRQVSSASDMYAFGILMWELYTGQQPYRELLSHISKREDRHRALLVRVVHEGLRPSFPPGVPQDYWSLAAQCWNSEPSARPTTGEVLQALEVMYAKHAGPI</sequence>
<dbReference type="Proteomes" id="UP000747110">
    <property type="component" value="Unassembled WGS sequence"/>
</dbReference>
<gene>
    <name evidence="3" type="ORF">Vretifemale_20444</name>
    <name evidence="4" type="ORF">Vretimale_15465</name>
</gene>
<feature type="compositionally biased region" description="Low complexity" evidence="1">
    <location>
        <begin position="699"/>
        <end position="714"/>
    </location>
</feature>
<dbReference type="SMART" id="SM00220">
    <property type="entry name" value="S_TKc"/>
    <property type="match status" value="1"/>
</dbReference>
<protein>
    <recommendedName>
        <fullName evidence="2">Protein kinase domain-containing protein</fullName>
    </recommendedName>
</protein>
<evidence type="ECO:0000313" key="5">
    <source>
        <dbReference type="Proteomes" id="UP000722791"/>
    </source>
</evidence>
<evidence type="ECO:0000256" key="1">
    <source>
        <dbReference type="SAM" id="MobiDB-lite"/>
    </source>
</evidence>
<evidence type="ECO:0000259" key="2">
    <source>
        <dbReference type="PROSITE" id="PS50011"/>
    </source>
</evidence>
<feature type="region of interest" description="Disordered" evidence="1">
    <location>
        <begin position="1"/>
        <end position="35"/>
    </location>
</feature>
<keyword evidence="6" id="KW-1185">Reference proteome</keyword>